<dbReference type="EMBL" id="JACJJG010000005">
    <property type="protein sequence ID" value="MBM6672706.1"/>
    <property type="molecule type" value="Genomic_DNA"/>
</dbReference>
<evidence type="ECO:0000313" key="2">
    <source>
        <dbReference type="EMBL" id="MBM6672706.1"/>
    </source>
</evidence>
<proteinExistence type="predicted"/>
<dbReference type="RefSeq" id="WP_021949434.1">
    <property type="nucleotide sequence ID" value="NZ_JACJJG010000005.1"/>
</dbReference>
<name>A0A938WQC9_9BACT</name>
<dbReference type="Proteomes" id="UP000706891">
    <property type="component" value="Unassembled WGS sequence"/>
</dbReference>
<accession>A0A938WQC9</accession>
<dbReference type="AlphaFoldDB" id="A0A938WQC9"/>
<comment type="caution">
    <text evidence="2">The sequence shown here is derived from an EMBL/GenBank/DDBJ whole genome shotgun (WGS) entry which is preliminary data.</text>
</comment>
<dbReference type="Pfam" id="PF14491">
    <property type="entry name" value="DUF4435"/>
    <property type="match status" value="1"/>
</dbReference>
<gene>
    <name evidence="2" type="ORF">H6A34_02260</name>
</gene>
<sequence>MSSSKRLGNNITSAYFSAANSLKPKNARRKIVAYVESYDDVLFWRTLLGNYEDDTRYFEVMLPSHSTLERGKRSVLMNLLYGNVGQDMIACVDADYDYLIQGATQTSKEIISNPYVFHTYAYAIENLQCYAPSLHNVCVMVTLNDHAVFDFQTFMRQFSEAIFPLFVWSIWHYRRNIYGQFTITDFNKVVEIGGFNVYSPEIAITNIRNKVWKKTNWLRKKHPDAKDSYLALKRELIELGVTPGTTYLYIQGHHLFDKVVMPLMTKVCGILIRERESEIRHQAVHSTQMRNELSCYSHSVQDIEQMLKKNMGYVMSEPFRRTQKDIERFLGIKERETNGE</sequence>
<protein>
    <submittedName>
        <fullName evidence="2">DUF4435 domain-containing protein</fullName>
    </submittedName>
</protein>
<evidence type="ECO:0000313" key="3">
    <source>
        <dbReference type="Proteomes" id="UP000706891"/>
    </source>
</evidence>
<organism evidence="2 3">
    <name type="scientific">Marseilla massiliensis</name>
    <dbReference type="NCBI Taxonomy" id="1841864"/>
    <lineage>
        <taxon>Bacteria</taxon>
        <taxon>Pseudomonadati</taxon>
        <taxon>Bacteroidota</taxon>
        <taxon>Bacteroidia</taxon>
        <taxon>Bacteroidales</taxon>
        <taxon>Prevotellaceae</taxon>
        <taxon>Marseilla</taxon>
    </lineage>
</organism>
<dbReference type="InterPro" id="IPR029492">
    <property type="entry name" value="DUF4435"/>
</dbReference>
<reference evidence="2" key="1">
    <citation type="submission" date="2020-08" db="EMBL/GenBank/DDBJ databases">
        <authorList>
            <person name="Cejkova D."/>
            <person name="Kubasova T."/>
            <person name="Jahodarova E."/>
            <person name="Rychlik I."/>
        </authorList>
    </citation>
    <scope>NUCLEOTIDE SEQUENCE</scope>
    <source>
        <strain evidence="2">An824</strain>
    </source>
</reference>
<evidence type="ECO:0000259" key="1">
    <source>
        <dbReference type="Pfam" id="PF14491"/>
    </source>
</evidence>
<reference evidence="2" key="2">
    <citation type="journal article" date="2021" name="Sci. Rep.">
        <title>The distribution of antibiotic resistance genes in chicken gut microbiota commensals.</title>
        <authorList>
            <person name="Juricova H."/>
            <person name="Matiasovicova J."/>
            <person name="Kubasova T."/>
            <person name="Cejkova D."/>
            <person name="Rychlik I."/>
        </authorList>
    </citation>
    <scope>NUCLEOTIDE SEQUENCE</scope>
    <source>
        <strain evidence="2">An824</strain>
    </source>
</reference>
<feature type="domain" description="DUF4435" evidence="1">
    <location>
        <begin position="29"/>
        <end position="274"/>
    </location>
</feature>
<keyword evidence="3" id="KW-1185">Reference proteome</keyword>